<dbReference type="Proteomes" id="UP000240476">
    <property type="component" value="Unassembled WGS sequence"/>
</dbReference>
<proteinExistence type="predicted"/>
<evidence type="ECO:0000313" key="1">
    <source>
        <dbReference type="EMBL" id="KAB0566578.1"/>
    </source>
</evidence>
<protein>
    <submittedName>
        <fullName evidence="3">Uncharacterized protein</fullName>
    </submittedName>
</protein>
<evidence type="ECO:0000313" key="2">
    <source>
        <dbReference type="EMBL" id="PTC25564.1"/>
    </source>
</evidence>
<reference evidence="1 6" key="3">
    <citation type="submission" date="2019-09" db="EMBL/GenBank/DDBJ databases">
        <title>Draft genome sequences of 48 bacterial type strains from the CCUG.</title>
        <authorList>
            <person name="Tunovic T."/>
            <person name="Pineiro-Iglesias B."/>
            <person name="Unosson C."/>
            <person name="Inganas E."/>
            <person name="Ohlen M."/>
            <person name="Cardew S."/>
            <person name="Jensie-Markopoulos S."/>
            <person name="Salva-Serra F."/>
            <person name="Jaen-Luchoro D."/>
            <person name="Karlsson R."/>
            <person name="Svensson-Stadler L."/>
            <person name="Chun J."/>
            <person name="Moore E."/>
        </authorList>
    </citation>
    <scope>NUCLEOTIDE SEQUENCE [LARGE SCALE GENOMIC DNA]</scope>
    <source>
        <strain evidence="1 6">CCUG 51524</strain>
    </source>
</reference>
<reference evidence="2 5" key="2">
    <citation type="submission" date="2018-03" db="EMBL/GenBank/DDBJ databases">
        <title>Draft genome sequence of the type strain of Pseudomonas palleroniana LMG 23076, isolated from rice in Cameroon.</title>
        <authorList>
            <person name="Tambong J.T."/>
        </authorList>
    </citation>
    <scope>NUCLEOTIDE SEQUENCE [LARGE SCALE GENOMIC DNA]</scope>
    <source>
        <strain evidence="2 5">LMG 23076</strain>
    </source>
</reference>
<organism evidence="3 4">
    <name type="scientific">Pseudomonas palleroniana</name>
    <dbReference type="NCBI Taxonomy" id="191390"/>
    <lineage>
        <taxon>Bacteria</taxon>
        <taxon>Pseudomonadati</taxon>
        <taxon>Pseudomonadota</taxon>
        <taxon>Gammaproteobacteria</taxon>
        <taxon>Pseudomonadales</taxon>
        <taxon>Pseudomonadaceae</taxon>
        <taxon>Pseudomonas</taxon>
    </lineage>
</organism>
<gene>
    <name evidence="2" type="ORF">C9383_15800</name>
    <name evidence="1" type="ORF">F7R03_13445</name>
    <name evidence="3" type="ORF">SAMN04490198_2865</name>
</gene>
<dbReference type="EMBL" id="PYWX01000048">
    <property type="protein sequence ID" value="PTC25564.1"/>
    <property type="molecule type" value="Genomic_DNA"/>
</dbReference>
<dbReference type="AlphaFoldDB" id="A0A1H5LQ40"/>
<dbReference type="Proteomes" id="UP000423257">
    <property type="component" value="Unassembled WGS sequence"/>
</dbReference>
<evidence type="ECO:0000313" key="4">
    <source>
        <dbReference type="Proteomes" id="UP000199129"/>
    </source>
</evidence>
<dbReference type="EMBL" id="VZPQ01000007">
    <property type="protein sequence ID" value="KAB0566578.1"/>
    <property type="molecule type" value="Genomic_DNA"/>
</dbReference>
<evidence type="ECO:0000313" key="6">
    <source>
        <dbReference type="Proteomes" id="UP000423257"/>
    </source>
</evidence>
<dbReference type="RefSeq" id="WP_090368477.1">
    <property type="nucleotide sequence ID" value="NZ_FNUA01000002.1"/>
</dbReference>
<dbReference type="EMBL" id="FNUA01000002">
    <property type="protein sequence ID" value="SEE79176.1"/>
    <property type="molecule type" value="Genomic_DNA"/>
</dbReference>
<evidence type="ECO:0000313" key="3">
    <source>
        <dbReference type="EMBL" id="SEE79176.1"/>
    </source>
</evidence>
<name>A0A1H5LQ40_9PSED</name>
<evidence type="ECO:0000313" key="5">
    <source>
        <dbReference type="Proteomes" id="UP000240476"/>
    </source>
</evidence>
<accession>A0A1H5LQ40</accession>
<reference evidence="3 4" key="1">
    <citation type="submission" date="2016-10" db="EMBL/GenBank/DDBJ databases">
        <authorList>
            <person name="de Groot N.N."/>
        </authorList>
    </citation>
    <scope>NUCLEOTIDE SEQUENCE [LARGE SCALE GENOMIC DNA]</scope>
    <source>
        <strain evidence="3 4">BS3265</strain>
    </source>
</reference>
<keyword evidence="5" id="KW-1185">Reference proteome</keyword>
<sequence length="81" mass="8918">MNIRYTVNSEPGAMQLPATYLLVAKAEDLAELVASDFWRKHSNPPRSCEVHLEGVDGVDLGKFEVQSETRPVFTAKAVTQG</sequence>
<dbReference type="Proteomes" id="UP000199129">
    <property type="component" value="Unassembled WGS sequence"/>
</dbReference>